<evidence type="ECO:0000256" key="1">
    <source>
        <dbReference type="ARBA" id="ARBA00001936"/>
    </source>
</evidence>
<comment type="cofactor">
    <cofactor evidence="1">
        <name>Mn(2+)</name>
        <dbReference type="ChEBI" id="CHEBI:29035"/>
    </cofactor>
</comment>
<dbReference type="GO" id="GO:0046872">
    <property type="term" value="F:metal ion binding"/>
    <property type="evidence" value="ECO:0007669"/>
    <property type="project" value="UniProtKB-KW"/>
</dbReference>
<evidence type="ECO:0000256" key="2">
    <source>
        <dbReference type="ARBA" id="ARBA00008766"/>
    </source>
</evidence>
<evidence type="ECO:0000259" key="8">
    <source>
        <dbReference type="Pfam" id="PF00557"/>
    </source>
</evidence>
<name>A0A0D2NP57_HYPSF</name>
<dbReference type="SUPFAM" id="SSF55920">
    <property type="entry name" value="Creatinase/aminopeptidase"/>
    <property type="match status" value="1"/>
</dbReference>
<dbReference type="Pfam" id="PF00557">
    <property type="entry name" value="Peptidase_M24"/>
    <property type="match status" value="1"/>
</dbReference>
<dbReference type="InterPro" id="IPR036005">
    <property type="entry name" value="Creatinase/aminopeptidase-like"/>
</dbReference>
<dbReference type="PROSITE" id="PS00491">
    <property type="entry name" value="PROLINE_PEPTIDASE"/>
    <property type="match status" value="1"/>
</dbReference>
<accession>A0A0D2NP57</accession>
<dbReference type="InterPro" id="IPR001131">
    <property type="entry name" value="Peptidase_M24B_aminopep-P_CS"/>
</dbReference>
<dbReference type="AlphaFoldDB" id="A0A0D2NP57"/>
<dbReference type="Gene3D" id="3.90.230.10">
    <property type="entry name" value="Creatinase/methionine aminopeptidase superfamily"/>
    <property type="match status" value="1"/>
</dbReference>
<feature type="domain" description="Peptidase M24" evidence="8">
    <location>
        <begin position="275"/>
        <end position="476"/>
    </location>
</feature>
<keyword evidence="5" id="KW-0464">Manganese</keyword>
<feature type="transmembrane region" description="Helical" evidence="7">
    <location>
        <begin position="29"/>
        <end position="49"/>
    </location>
</feature>
<reference evidence="10" key="1">
    <citation type="submission" date="2014-04" db="EMBL/GenBank/DDBJ databases">
        <title>Evolutionary Origins and Diversification of the Mycorrhizal Mutualists.</title>
        <authorList>
            <consortium name="DOE Joint Genome Institute"/>
            <consortium name="Mycorrhizal Genomics Consortium"/>
            <person name="Kohler A."/>
            <person name="Kuo A."/>
            <person name="Nagy L.G."/>
            <person name="Floudas D."/>
            <person name="Copeland A."/>
            <person name="Barry K.W."/>
            <person name="Cichocki N."/>
            <person name="Veneault-Fourrey C."/>
            <person name="LaButti K."/>
            <person name="Lindquist E.A."/>
            <person name="Lipzen A."/>
            <person name="Lundell T."/>
            <person name="Morin E."/>
            <person name="Murat C."/>
            <person name="Riley R."/>
            <person name="Ohm R."/>
            <person name="Sun H."/>
            <person name="Tunlid A."/>
            <person name="Henrissat B."/>
            <person name="Grigoriev I.V."/>
            <person name="Hibbett D.S."/>
            <person name="Martin F."/>
        </authorList>
    </citation>
    <scope>NUCLEOTIDE SEQUENCE [LARGE SCALE GENOMIC DNA]</scope>
    <source>
        <strain evidence="10">FD-334 SS-4</strain>
    </source>
</reference>
<dbReference type="InterPro" id="IPR050659">
    <property type="entry name" value="Peptidase_M24B"/>
</dbReference>
<proteinExistence type="inferred from homology"/>
<dbReference type="Proteomes" id="UP000054270">
    <property type="component" value="Unassembled WGS sequence"/>
</dbReference>
<evidence type="ECO:0000256" key="6">
    <source>
        <dbReference type="RuleBase" id="RU000590"/>
    </source>
</evidence>
<dbReference type="InterPro" id="IPR000994">
    <property type="entry name" value="Pept_M24"/>
</dbReference>
<dbReference type="PANTHER" id="PTHR46112:SF2">
    <property type="entry name" value="XAA-PRO AMINOPEPTIDASE P-RELATED"/>
    <property type="match status" value="1"/>
</dbReference>
<evidence type="ECO:0000256" key="3">
    <source>
        <dbReference type="ARBA" id="ARBA00022723"/>
    </source>
</evidence>
<comment type="similarity">
    <text evidence="2 6">Belongs to the peptidase M24B family.</text>
</comment>
<dbReference type="STRING" id="945553.A0A0D2NP57"/>
<keyword evidence="7" id="KW-0812">Transmembrane</keyword>
<evidence type="ECO:0000256" key="4">
    <source>
        <dbReference type="ARBA" id="ARBA00022801"/>
    </source>
</evidence>
<organism evidence="9 10">
    <name type="scientific">Hypholoma sublateritium (strain FD-334 SS-4)</name>
    <dbReference type="NCBI Taxonomy" id="945553"/>
    <lineage>
        <taxon>Eukaryota</taxon>
        <taxon>Fungi</taxon>
        <taxon>Dikarya</taxon>
        <taxon>Basidiomycota</taxon>
        <taxon>Agaricomycotina</taxon>
        <taxon>Agaricomycetes</taxon>
        <taxon>Agaricomycetidae</taxon>
        <taxon>Agaricales</taxon>
        <taxon>Agaricineae</taxon>
        <taxon>Strophariaceae</taxon>
        <taxon>Hypholoma</taxon>
    </lineage>
</organism>
<dbReference type="PANTHER" id="PTHR46112">
    <property type="entry name" value="AMINOPEPTIDASE"/>
    <property type="match status" value="1"/>
</dbReference>
<gene>
    <name evidence="9" type="ORF">HYPSUDRAFT_45097</name>
</gene>
<dbReference type="InterPro" id="IPR029149">
    <property type="entry name" value="Creatin/AminoP/Spt16_N"/>
</dbReference>
<keyword evidence="4" id="KW-0378">Hydrolase</keyword>
<keyword evidence="7" id="KW-1133">Transmembrane helix</keyword>
<keyword evidence="10" id="KW-1185">Reference proteome</keyword>
<evidence type="ECO:0000256" key="5">
    <source>
        <dbReference type="ARBA" id="ARBA00023211"/>
    </source>
</evidence>
<evidence type="ECO:0000313" key="9">
    <source>
        <dbReference type="EMBL" id="KJA18571.1"/>
    </source>
</evidence>
<keyword evidence="3 6" id="KW-0479">Metal-binding</keyword>
<dbReference type="EMBL" id="KN817587">
    <property type="protein sequence ID" value="KJA18571.1"/>
    <property type="molecule type" value="Genomic_DNA"/>
</dbReference>
<evidence type="ECO:0000313" key="10">
    <source>
        <dbReference type="Proteomes" id="UP000054270"/>
    </source>
</evidence>
<evidence type="ECO:0000256" key="7">
    <source>
        <dbReference type="SAM" id="Phobius"/>
    </source>
</evidence>
<dbReference type="OrthoDB" id="9995434at2759"/>
<sequence length="498" mass="52665">MSTGAAEKSQSASQGLSQPNGIGSKLRRVLVLGSMLVGCGLLLLSPPYLTTAQNYEIHDDPLSPESYSHLASHCSSISPISHSEFASRHANLASALHSLGASAYIAEPGANTQFFGNFSKAQWSLSERPLLLIIAPVVHEGEIQSQVTILSPKFEATRAKLLPVPSYNGVVNYIEWAEDEDPYAIALSALTSTPSTASNLRQKLFVDSSIRKFIVDGLNQASSSTPEASFVDSDTLLTSSNPLPTAEGKPTYIFSAPPQITQMRERKSDTELQILKCVNEATLLAIREVHKKLVPGIHESYARNMMSAALGAAGLKDGGCLTLFGENAALPHGSGTDRTLAASDFALFDCTASLHGYYSDVTRTVALSAHAPLSATQTAIWARVRAAQGAALHAARNGTLARAVDAAARGALAADGLARYFTHRLGHGIGLEVHEEPYLRGGSARVLAVGHAFSDEPGVYIEGEVGVRIEDCFFVNAAGAGELLTAGVGGFSEEPWLP</sequence>
<dbReference type="GO" id="GO:0016787">
    <property type="term" value="F:hydrolase activity"/>
    <property type="evidence" value="ECO:0007669"/>
    <property type="project" value="UniProtKB-KW"/>
</dbReference>
<dbReference type="OMA" id="GLEMHEH"/>
<dbReference type="Gene3D" id="3.40.350.10">
    <property type="entry name" value="Creatinase/prolidase N-terminal domain"/>
    <property type="match status" value="1"/>
</dbReference>
<keyword evidence="7" id="KW-0472">Membrane</keyword>
<protein>
    <recommendedName>
        <fullName evidence="8">Peptidase M24 domain-containing protein</fullName>
    </recommendedName>
</protein>